<feature type="compositionally biased region" description="Polar residues" evidence="1">
    <location>
        <begin position="57"/>
        <end position="69"/>
    </location>
</feature>
<keyword evidence="4" id="KW-1185">Reference proteome</keyword>
<dbReference type="Proteomes" id="UP000188533">
    <property type="component" value="Unassembled WGS sequence"/>
</dbReference>
<reference evidence="3 4" key="1">
    <citation type="submission" date="2016-08" db="EMBL/GenBank/DDBJ databases">
        <authorList>
            <consortium name="Lentinula edodes genome sequencing consortium"/>
            <person name="Sakamoto Y."/>
            <person name="Nakade K."/>
            <person name="Sato S."/>
            <person name="Yoshida Y."/>
            <person name="Miyazaki K."/>
            <person name="Natsume S."/>
            <person name="Konno N."/>
        </authorList>
    </citation>
    <scope>NUCLEOTIDE SEQUENCE [LARGE SCALE GENOMIC DNA]</scope>
    <source>
        <strain evidence="3 4">NBRC 111202</strain>
    </source>
</reference>
<feature type="domain" description="BTB" evidence="2">
    <location>
        <begin position="90"/>
        <end position="154"/>
    </location>
</feature>
<gene>
    <name evidence="3" type="ORF">LENED_005056</name>
</gene>
<dbReference type="AlphaFoldDB" id="A0A1Q3E846"/>
<evidence type="ECO:0000256" key="1">
    <source>
        <dbReference type="SAM" id="MobiDB-lite"/>
    </source>
</evidence>
<evidence type="ECO:0000313" key="3">
    <source>
        <dbReference type="EMBL" id="GAW03336.1"/>
    </source>
</evidence>
<dbReference type="PROSITE" id="PS50097">
    <property type="entry name" value="BTB"/>
    <property type="match status" value="1"/>
</dbReference>
<dbReference type="Gene3D" id="3.30.710.10">
    <property type="entry name" value="Potassium Channel Kv1.1, Chain A"/>
    <property type="match status" value="1"/>
</dbReference>
<dbReference type="SUPFAM" id="SSF54695">
    <property type="entry name" value="POZ domain"/>
    <property type="match status" value="1"/>
</dbReference>
<organism evidence="3 4">
    <name type="scientific">Lentinula edodes</name>
    <name type="common">Shiitake mushroom</name>
    <name type="synonym">Lentinus edodes</name>
    <dbReference type="NCBI Taxonomy" id="5353"/>
    <lineage>
        <taxon>Eukaryota</taxon>
        <taxon>Fungi</taxon>
        <taxon>Dikarya</taxon>
        <taxon>Basidiomycota</taxon>
        <taxon>Agaricomycotina</taxon>
        <taxon>Agaricomycetes</taxon>
        <taxon>Agaricomycetidae</taxon>
        <taxon>Agaricales</taxon>
        <taxon>Marasmiineae</taxon>
        <taxon>Omphalotaceae</taxon>
        <taxon>Lentinula</taxon>
    </lineage>
</organism>
<dbReference type="STRING" id="5353.A0A1Q3E846"/>
<dbReference type="InterPro" id="IPR000210">
    <property type="entry name" value="BTB/POZ_dom"/>
</dbReference>
<protein>
    <recommendedName>
        <fullName evidence="2">BTB domain-containing protein</fullName>
    </recommendedName>
</protein>
<dbReference type="EMBL" id="BDGU01000145">
    <property type="protein sequence ID" value="GAW03336.1"/>
    <property type="molecule type" value="Genomic_DNA"/>
</dbReference>
<feature type="region of interest" description="Disordered" evidence="1">
    <location>
        <begin position="44"/>
        <end position="69"/>
    </location>
</feature>
<accession>A0A1Q3E846</accession>
<proteinExistence type="predicted"/>
<evidence type="ECO:0000313" key="4">
    <source>
        <dbReference type="Proteomes" id="UP000188533"/>
    </source>
</evidence>
<name>A0A1Q3E846_LENED</name>
<dbReference type="InterPro" id="IPR011333">
    <property type="entry name" value="SKP1/BTB/POZ_sf"/>
</dbReference>
<evidence type="ECO:0000259" key="2">
    <source>
        <dbReference type="PROSITE" id="PS50097"/>
    </source>
</evidence>
<dbReference type="CDD" id="cd18186">
    <property type="entry name" value="BTB_POZ_ZBTB_KLHL-like"/>
    <property type="match status" value="1"/>
</dbReference>
<sequence length="305" mass="34079">MFSDIGSPTPSFGLNRAFASRTASPKSFHFSSVVGAPTLVLPLEPPSNLERNRKSADNTASPLPSFNNPRTTEFESLSGGYYFDHPMPIVTFLVHGRLYKVHRYFLERDSLFLRGALSTVQGTQSQPIELHGVSNQEFESLLDFFYDGMYRSSADAVPVSEWINLLAAASALKFNRAREHAIAAISDVSQRPNAIDMIVMAEKYGITKWLRPAYISFCKRTEPLQLNEAERIGLDKVVKLIQAREEFLREGLGVNGLRAVSPLPSPYPWPPSNRVQGLTQRTPTPTQTVDEAARIVDRIFFSDIN</sequence>
<dbReference type="Pfam" id="PF00651">
    <property type="entry name" value="BTB"/>
    <property type="match status" value="1"/>
</dbReference>
<comment type="caution">
    <text evidence="3">The sequence shown here is derived from an EMBL/GenBank/DDBJ whole genome shotgun (WGS) entry which is preliminary data.</text>
</comment>
<reference evidence="3 4" key="2">
    <citation type="submission" date="2017-02" db="EMBL/GenBank/DDBJ databases">
        <title>A genome survey and senescence transcriptome analysis in Lentinula edodes.</title>
        <authorList>
            <person name="Sakamoto Y."/>
            <person name="Nakade K."/>
            <person name="Sato S."/>
            <person name="Yoshida Y."/>
            <person name="Miyazaki K."/>
            <person name="Natsume S."/>
            <person name="Konno N."/>
        </authorList>
    </citation>
    <scope>NUCLEOTIDE SEQUENCE [LARGE SCALE GENOMIC DNA]</scope>
    <source>
        <strain evidence="3 4">NBRC 111202</strain>
    </source>
</reference>